<dbReference type="InterPro" id="IPR016169">
    <property type="entry name" value="FAD-bd_PCMH_sub2"/>
</dbReference>
<dbReference type="EMBL" id="VEPZ02000399">
    <property type="protein sequence ID" value="KAE8725952.1"/>
    <property type="molecule type" value="Genomic_DNA"/>
</dbReference>
<evidence type="ECO:0000256" key="13">
    <source>
        <dbReference type="SAM" id="SignalP"/>
    </source>
</evidence>
<keyword evidence="4" id="KW-0134">Cell wall</keyword>
<dbReference type="OrthoDB" id="415825at2759"/>
<evidence type="ECO:0000256" key="4">
    <source>
        <dbReference type="ARBA" id="ARBA00022512"/>
    </source>
</evidence>
<dbReference type="InterPro" id="IPR016166">
    <property type="entry name" value="FAD-bd_PCMH"/>
</dbReference>
<evidence type="ECO:0000256" key="11">
    <source>
        <dbReference type="ARBA" id="ARBA00023157"/>
    </source>
</evidence>
<comment type="subcellular location">
    <subcellularLocation>
        <location evidence="2">Secreted</location>
        <location evidence="2">Cell wall</location>
    </subcellularLocation>
</comment>
<dbReference type="Gene3D" id="3.30.43.10">
    <property type="entry name" value="Uridine Diphospho-n-acetylenolpyruvylglucosamine Reductase, domain 2"/>
    <property type="match status" value="1"/>
</dbReference>
<dbReference type="Gene3D" id="3.40.462.20">
    <property type="match status" value="1"/>
</dbReference>
<keyword evidence="6" id="KW-0285">Flavoprotein</keyword>
<evidence type="ECO:0000313" key="15">
    <source>
        <dbReference type="EMBL" id="KAE8725952.1"/>
    </source>
</evidence>
<dbReference type="Proteomes" id="UP000436088">
    <property type="component" value="Unassembled WGS sequence"/>
</dbReference>
<name>A0A6A3CFB0_HIBSY</name>
<evidence type="ECO:0000256" key="3">
    <source>
        <dbReference type="ARBA" id="ARBA00005466"/>
    </source>
</evidence>
<comment type="caution">
    <text evidence="15">The sequence shown here is derived from an EMBL/GenBank/DDBJ whole genome shotgun (WGS) entry which is preliminary data.</text>
</comment>
<evidence type="ECO:0000256" key="9">
    <source>
        <dbReference type="ARBA" id="ARBA00022827"/>
    </source>
</evidence>
<dbReference type="SUPFAM" id="SSF56176">
    <property type="entry name" value="FAD-binding/transporter-associated domain-like"/>
    <property type="match status" value="1"/>
</dbReference>
<keyword evidence="10" id="KW-0560">Oxidoreductase</keyword>
<keyword evidence="9" id="KW-0274">FAD</keyword>
<evidence type="ECO:0000256" key="10">
    <source>
        <dbReference type="ARBA" id="ARBA00023002"/>
    </source>
</evidence>
<organism evidence="15 16">
    <name type="scientific">Hibiscus syriacus</name>
    <name type="common">Rose of Sharon</name>
    <dbReference type="NCBI Taxonomy" id="106335"/>
    <lineage>
        <taxon>Eukaryota</taxon>
        <taxon>Viridiplantae</taxon>
        <taxon>Streptophyta</taxon>
        <taxon>Embryophyta</taxon>
        <taxon>Tracheophyta</taxon>
        <taxon>Spermatophyta</taxon>
        <taxon>Magnoliopsida</taxon>
        <taxon>eudicotyledons</taxon>
        <taxon>Gunneridae</taxon>
        <taxon>Pentapetalae</taxon>
        <taxon>rosids</taxon>
        <taxon>malvids</taxon>
        <taxon>Malvales</taxon>
        <taxon>Malvaceae</taxon>
        <taxon>Malvoideae</taxon>
        <taxon>Hibiscus</taxon>
    </lineage>
</organism>
<feature type="signal peptide" evidence="13">
    <location>
        <begin position="1"/>
        <end position="26"/>
    </location>
</feature>
<reference evidence="15" key="1">
    <citation type="submission" date="2019-09" db="EMBL/GenBank/DDBJ databases">
        <title>Draft genome information of white flower Hibiscus syriacus.</title>
        <authorList>
            <person name="Kim Y.-M."/>
        </authorList>
    </citation>
    <scope>NUCLEOTIDE SEQUENCE [LARGE SCALE GENOMIC DNA]</scope>
    <source>
        <strain evidence="15">YM2019G1</strain>
    </source>
</reference>
<comment type="similarity">
    <text evidence="3">Belongs to the oxygen-dependent FAD-linked oxidoreductase family.</text>
</comment>
<dbReference type="InterPro" id="IPR006094">
    <property type="entry name" value="Oxid_FAD_bind_N"/>
</dbReference>
<dbReference type="Pfam" id="PF01565">
    <property type="entry name" value="FAD_binding_4"/>
    <property type="match status" value="1"/>
</dbReference>
<evidence type="ECO:0000256" key="8">
    <source>
        <dbReference type="ARBA" id="ARBA00022741"/>
    </source>
</evidence>
<gene>
    <name evidence="15" type="ORF">F3Y22_tig00008013pilonHSYRG00297</name>
</gene>
<dbReference type="AlphaFoldDB" id="A0A6A3CFB0"/>
<evidence type="ECO:0000256" key="2">
    <source>
        <dbReference type="ARBA" id="ARBA00004191"/>
    </source>
</evidence>
<dbReference type="Gene3D" id="3.30.465.10">
    <property type="match status" value="1"/>
</dbReference>
<keyword evidence="11" id="KW-1015">Disulfide bond</keyword>
<keyword evidence="7 13" id="KW-0732">Signal</keyword>
<proteinExistence type="inferred from homology"/>
<dbReference type="GO" id="GO:0016491">
    <property type="term" value="F:oxidoreductase activity"/>
    <property type="evidence" value="ECO:0007669"/>
    <property type="project" value="UniProtKB-KW"/>
</dbReference>
<dbReference type="InterPro" id="IPR016167">
    <property type="entry name" value="FAD-bd_PCMH_sub1"/>
</dbReference>
<dbReference type="PROSITE" id="PS51387">
    <property type="entry name" value="FAD_PCMH"/>
    <property type="match status" value="1"/>
</dbReference>
<evidence type="ECO:0000256" key="5">
    <source>
        <dbReference type="ARBA" id="ARBA00022525"/>
    </source>
</evidence>
<keyword evidence="16" id="KW-1185">Reference proteome</keyword>
<evidence type="ECO:0000256" key="12">
    <source>
        <dbReference type="ARBA" id="ARBA00023180"/>
    </source>
</evidence>
<feature type="chain" id="PRO_5025614050" evidence="13">
    <location>
        <begin position="27"/>
        <end position="548"/>
    </location>
</feature>
<keyword evidence="12" id="KW-0325">Glycoprotein</keyword>
<evidence type="ECO:0000256" key="1">
    <source>
        <dbReference type="ARBA" id="ARBA00001974"/>
    </source>
</evidence>
<protein>
    <submittedName>
        <fullName evidence="15">FAD-binding Berberine family protein</fullName>
    </submittedName>
</protein>
<evidence type="ECO:0000256" key="7">
    <source>
        <dbReference type="ARBA" id="ARBA00022729"/>
    </source>
</evidence>
<dbReference type="InterPro" id="IPR036318">
    <property type="entry name" value="FAD-bd_PCMH-like_sf"/>
</dbReference>
<dbReference type="FunFam" id="3.30.43.10:FF:000004">
    <property type="entry name" value="Berberine bridge enzyme-like 15"/>
    <property type="match status" value="1"/>
</dbReference>
<comment type="cofactor">
    <cofactor evidence="1">
        <name>FAD</name>
        <dbReference type="ChEBI" id="CHEBI:57692"/>
    </cofactor>
</comment>
<dbReference type="InterPro" id="IPR012951">
    <property type="entry name" value="BBE"/>
</dbReference>
<evidence type="ECO:0000313" key="16">
    <source>
        <dbReference type="Proteomes" id="UP000436088"/>
    </source>
</evidence>
<evidence type="ECO:0000259" key="14">
    <source>
        <dbReference type="PROSITE" id="PS51387"/>
    </source>
</evidence>
<dbReference type="Pfam" id="PF08031">
    <property type="entry name" value="BBE"/>
    <property type="match status" value="1"/>
</dbReference>
<evidence type="ECO:0000256" key="6">
    <source>
        <dbReference type="ARBA" id="ARBA00022630"/>
    </source>
</evidence>
<sequence length="548" mass="61722">MKASRCFSMSLFLLIVLISFPWPNSANSHVNDFLDCLHSFHPKDTVSISKVIYTHNNASYSSVLNSTIQNLRFSTPTTPKPLVIVAPLTTSHIQATIHCSRIHGFQIRIRSGGHDFEGLSYVSRVPFIILDMFNLRTVDIDVEKKVAWVQSGAIQGEFYYELAKMSRTLAFPAGICHTVGIGGYLSGGGYGLLLRKYGIADDNVIDAVIIDVKGRILNRKSMGEDLFWAIRGGGGGSFGVVLSWKLKLVSVPETVTVYNIRKTLEQNLTEFVHQWQYVAPKLPGDVFSVVSMRKVNQNGKQTILASFSSSFLGKPNELIPLMKARFPELGLKKEDCIEMSWVESLLFFGQIRNESIEVLLDRSYKSPLSGPSFKSKLDYVKNPIPESGLKKIWPKLLEEDAETAVMAFVAYGGKMDEVPESSTAFPHRKGNLFHIAYTVGWNGEENVKSQRYMNWIRNFYSFMGEFASKSPREAYVGYRDNDIGTNDKDTSYGKARVWGRKYFKNNFDKLVHVKMMIDPHNFFKHEQSIPSSFTGIQEKGVIITGGRF</sequence>
<dbReference type="PANTHER" id="PTHR32448">
    <property type="entry name" value="OS08G0158400 PROTEIN"/>
    <property type="match status" value="1"/>
</dbReference>
<feature type="domain" description="FAD-binding PCMH-type" evidence="14">
    <location>
        <begin position="77"/>
        <end position="251"/>
    </location>
</feature>
<keyword evidence="5" id="KW-0964">Secreted</keyword>
<dbReference type="GO" id="GO:0071949">
    <property type="term" value="F:FAD binding"/>
    <property type="evidence" value="ECO:0007669"/>
    <property type="project" value="InterPro"/>
</dbReference>
<keyword evidence="8" id="KW-0547">Nucleotide-binding</keyword>
<accession>A0A6A3CFB0</accession>